<name>A0A7J6K8F2_TOXGO</name>
<dbReference type="InterPro" id="IPR003409">
    <property type="entry name" value="MORN"/>
</dbReference>
<keyword evidence="10" id="KW-1185">Reference proteome</keyword>
<evidence type="ECO:0000256" key="3">
    <source>
        <dbReference type="ARBA" id="ARBA00022737"/>
    </source>
</evidence>
<sequence length="406" mass="45259">MEHRNEWTGSSFTGETRNGWFEGNGRYRFANGVVYVGHFRKGDFHGEGELIYPNGGRYKATWIRGKATNGKYIFNDDLEYKVNDWDYITPADRRFYAEKVGGFRPQGIALQTNQGQAESIPYGTYNTGDGFFERTSKRIHTYDGAHVVAEPEAAEVTWIVKQCRKGLDGPIPEEAKSQQQDAGSKANSVNCIHRAVLDEHITRRRDESQQSLRGDFGYINSELRWSSSLHTKKELPSFVQALPKYLKSIQLISYRRTRTMASRQRVGLFVALCFIAAALHSLKVLGSENAGKSTDSIAAESRCSISSETASTAGVTDEESFLVSRRSSVSETDLSQDDIGPQVKAEVEQEGNASDRPPKGSSRRRDQAFGYGGYYSYGLGFPGFMPYGGYGFLGGFPRMPGFGFIF</sequence>
<evidence type="ECO:0000256" key="4">
    <source>
        <dbReference type="ARBA" id="ARBA00022846"/>
    </source>
</evidence>
<feature type="transmembrane region" description="Helical" evidence="8">
    <location>
        <begin position="266"/>
        <end position="286"/>
    </location>
</feature>
<keyword evidence="8" id="KW-1133">Transmembrane helix</keyword>
<keyword evidence="5" id="KW-0969">Cilium</keyword>
<keyword evidence="4" id="KW-0282">Flagellum</keyword>
<dbReference type="Gene3D" id="2.20.110.10">
    <property type="entry name" value="Histone H3 K4-specific methyltransferase SET7/9 N-terminal domain"/>
    <property type="match status" value="1"/>
</dbReference>
<comment type="subcellular location">
    <subcellularLocation>
        <location evidence="1">Cell projection</location>
        <location evidence="1">Cilium</location>
        <location evidence="1">Flagellum</location>
    </subcellularLocation>
</comment>
<dbReference type="InterPro" id="IPR042814">
    <property type="entry name" value="Morn5"/>
</dbReference>
<keyword evidence="8" id="KW-0472">Membrane</keyword>
<dbReference type="EMBL" id="JAAUHK010000191">
    <property type="protein sequence ID" value="KAF4643753.1"/>
    <property type="molecule type" value="Genomic_DNA"/>
</dbReference>
<evidence type="ECO:0000256" key="6">
    <source>
        <dbReference type="ARBA" id="ARBA00023273"/>
    </source>
</evidence>
<keyword evidence="6" id="KW-0966">Cell projection</keyword>
<keyword evidence="8" id="KW-0812">Transmembrane</keyword>
<dbReference type="AlphaFoldDB" id="A0A7J6K8F2"/>
<dbReference type="PANTHER" id="PTHR46437">
    <property type="entry name" value="MORN REPEAT-CONTAINING PROTEIN 5"/>
    <property type="match status" value="1"/>
</dbReference>
<dbReference type="SMART" id="SM00698">
    <property type="entry name" value="MORN"/>
    <property type="match status" value="2"/>
</dbReference>
<dbReference type="SUPFAM" id="SSF82185">
    <property type="entry name" value="Histone H3 K4-specific methyltransferase SET7/9 N-terminal domain"/>
    <property type="match status" value="1"/>
</dbReference>
<evidence type="ECO:0000256" key="2">
    <source>
        <dbReference type="ARBA" id="ARBA00016322"/>
    </source>
</evidence>
<feature type="region of interest" description="Disordered" evidence="7">
    <location>
        <begin position="326"/>
        <end position="365"/>
    </location>
</feature>
<evidence type="ECO:0000313" key="10">
    <source>
        <dbReference type="Proteomes" id="UP000557509"/>
    </source>
</evidence>
<accession>A0A7J6K8F2</accession>
<reference evidence="9 10" key="1">
    <citation type="submission" date="2020-03" db="EMBL/GenBank/DDBJ databases">
        <title>Genome sequence of Toxoplasma gondii RH-88 strain.</title>
        <authorList>
            <person name="Lorenzi H.A."/>
            <person name="Venepally P."/>
            <person name="Rozenberg A."/>
            <person name="Sibley D."/>
        </authorList>
    </citation>
    <scope>NUCLEOTIDE SEQUENCE [LARGE SCALE GENOMIC DNA]</scope>
    <source>
        <strain evidence="9 10">RH-88</strain>
    </source>
</reference>
<evidence type="ECO:0000256" key="1">
    <source>
        <dbReference type="ARBA" id="ARBA00004230"/>
    </source>
</evidence>
<evidence type="ECO:0000256" key="7">
    <source>
        <dbReference type="SAM" id="MobiDB-lite"/>
    </source>
</evidence>
<proteinExistence type="predicted"/>
<protein>
    <recommendedName>
        <fullName evidence="2">MORN repeat-containing protein 5</fullName>
    </recommendedName>
</protein>
<dbReference type="Proteomes" id="UP000557509">
    <property type="component" value="Unassembled WGS sequence"/>
</dbReference>
<gene>
    <name evidence="9" type="ORF">TGRH88_025080</name>
</gene>
<evidence type="ECO:0000256" key="8">
    <source>
        <dbReference type="SAM" id="Phobius"/>
    </source>
</evidence>
<organism evidence="9 10">
    <name type="scientific">Toxoplasma gondii</name>
    <dbReference type="NCBI Taxonomy" id="5811"/>
    <lineage>
        <taxon>Eukaryota</taxon>
        <taxon>Sar</taxon>
        <taxon>Alveolata</taxon>
        <taxon>Apicomplexa</taxon>
        <taxon>Conoidasida</taxon>
        <taxon>Coccidia</taxon>
        <taxon>Eucoccidiorida</taxon>
        <taxon>Eimeriorina</taxon>
        <taxon>Sarcocystidae</taxon>
        <taxon>Toxoplasma</taxon>
    </lineage>
</organism>
<dbReference type="VEuPathDB" id="ToxoDB:TGME49_213850"/>
<dbReference type="PANTHER" id="PTHR46437:SF1">
    <property type="entry name" value="MORN REPEAT-CONTAINING PROTEIN 5"/>
    <property type="match status" value="1"/>
</dbReference>
<keyword evidence="3" id="KW-0677">Repeat</keyword>
<comment type="caution">
    <text evidence="9">The sequence shown here is derived from an EMBL/GenBank/DDBJ whole genome shotgun (WGS) entry which is preliminary data.</text>
</comment>
<dbReference type="GO" id="GO:0031514">
    <property type="term" value="C:motile cilium"/>
    <property type="evidence" value="ECO:0007669"/>
    <property type="project" value="UniProtKB-SubCell"/>
</dbReference>
<evidence type="ECO:0000313" key="9">
    <source>
        <dbReference type="EMBL" id="KAF4643753.1"/>
    </source>
</evidence>
<dbReference type="Pfam" id="PF02493">
    <property type="entry name" value="MORN"/>
    <property type="match status" value="2"/>
</dbReference>
<evidence type="ECO:0000256" key="5">
    <source>
        <dbReference type="ARBA" id="ARBA00023069"/>
    </source>
</evidence>